<name>A0A9X2I5H0_9BACI</name>
<protein>
    <submittedName>
        <fullName evidence="2">Metal-dependent hydrolase</fullName>
    </submittedName>
</protein>
<dbReference type="InterPro" id="IPR053170">
    <property type="entry name" value="Transcription_regulator"/>
</dbReference>
<keyword evidence="1" id="KW-0472">Membrane</keyword>
<dbReference type="GO" id="GO:0016787">
    <property type="term" value="F:hydrolase activity"/>
    <property type="evidence" value="ECO:0007669"/>
    <property type="project" value="UniProtKB-KW"/>
</dbReference>
<reference evidence="2" key="1">
    <citation type="submission" date="2022-02" db="EMBL/GenBank/DDBJ databases">
        <title>Halalkalibacter sp. nov. isolated from Lonar Lake, India.</title>
        <authorList>
            <person name="Joshi A."/>
            <person name="Thite S."/>
            <person name="Lodha T."/>
        </authorList>
    </citation>
    <scope>NUCLEOTIDE SEQUENCE</scope>
    <source>
        <strain evidence="2">MEB205</strain>
    </source>
</reference>
<evidence type="ECO:0000313" key="2">
    <source>
        <dbReference type="EMBL" id="MCL7748357.1"/>
    </source>
</evidence>
<feature type="transmembrane region" description="Helical" evidence="1">
    <location>
        <begin position="163"/>
        <end position="183"/>
    </location>
</feature>
<dbReference type="EMBL" id="JAKRYL010000015">
    <property type="protein sequence ID" value="MCL7748357.1"/>
    <property type="molecule type" value="Genomic_DNA"/>
</dbReference>
<organism evidence="2 3">
    <name type="scientific">Halalkalibacter alkaliphilus</name>
    <dbReference type="NCBI Taxonomy" id="2917993"/>
    <lineage>
        <taxon>Bacteria</taxon>
        <taxon>Bacillati</taxon>
        <taxon>Bacillota</taxon>
        <taxon>Bacilli</taxon>
        <taxon>Bacillales</taxon>
        <taxon>Bacillaceae</taxon>
        <taxon>Halalkalibacter</taxon>
    </lineage>
</organism>
<comment type="caution">
    <text evidence="2">The sequence shown here is derived from an EMBL/GenBank/DDBJ whole genome shotgun (WGS) entry which is preliminary data.</text>
</comment>
<keyword evidence="1" id="KW-1133">Transmembrane helix</keyword>
<proteinExistence type="predicted"/>
<feature type="transmembrane region" description="Helical" evidence="1">
    <location>
        <begin position="93"/>
        <end position="114"/>
    </location>
</feature>
<dbReference type="PANTHER" id="PTHR40031">
    <property type="entry name" value="HYPOTHETICAL MEMBRANE SPANNING PROTEIN"/>
    <property type="match status" value="1"/>
</dbReference>
<accession>A0A9X2I5H0</accession>
<feature type="transmembrane region" description="Helical" evidence="1">
    <location>
        <begin position="126"/>
        <end position="151"/>
    </location>
</feature>
<dbReference type="InterPro" id="IPR007404">
    <property type="entry name" value="YdjM-like"/>
</dbReference>
<dbReference type="RefSeq" id="WP_250097248.1">
    <property type="nucleotide sequence ID" value="NZ_JAKRYL010000015.1"/>
</dbReference>
<dbReference type="Proteomes" id="UP001139150">
    <property type="component" value="Unassembled WGS sequence"/>
</dbReference>
<dbReference type="PANTHER" id="PTHR40031:SF1">
    <property type="entry name" value="MEMBRANE-BOUND METAL-DEPENDENT HYDROLASE"/>
    <property type="match status" value="1"/>
</dbReference>
<gene>
    <name evidence="2" type="ORF">MF646_14605</name>
</gene>
<keyword evidence="3" id="KW-1185">Reference proteome</keyword>
<evidence type="ECO:0000313" key="3">
    <source>
        <dbReference type="Proteomes" id="UP001139150"/>
    </source>
</evidence>
<dbReference type="Pfam" id="PF04307">
    <property type="entry name" value="YdjM"/>
    <property type="match status" value="1"/>
</dbReference>
<keyword evidence="1" id="KW-0812">Transmembrane</keyword>
<keyword evidence="2" id="KW-0378">Hydrolase</keyword>
<dbReference type="AlphaFoldDB" id="A0A9X2I5H0"/>
<evidence type="ECO:0000256" key="1">
    <source>
        <dbReference type="SAM" id="Phobius"/>
    </source>
</evidence>
<sequence>MDTVTHTLFGLTTYGAVKKEEMDRNTKRALLFSALTASQIPDIDVVANITETGKVMEQMWHRGLTHSFFLVPIWAGLIYVVAYFIWKRKDLLIFYLAMVNVAIHNASDALNAWGTGVFEPLSQMRVTLGVIPIVDLVIWSIILFGFVIIRIKRDIQRYKVWRYVWVGIALHIFIQGTQGILIYQEAIKDYEEVALSASFLPGHFSVIGKNSDIVTLSNATVWGGKVVNETIVSMDEANLEPLYQANPKAEVLVEWAPFVVVVETDEILGVYDPRFYRDGSSFLFEYININRD</sequence>
<feature type="transmembrane region" description="Helical" evidence="1">
    <location>
        <begin position="64"/>
        <end position="86"/>
    </location>
</feature>